<dbReference type="PATRIC" id="fig|456.5.peg.1595"/>
<evidence type="ECO:0000256" key="6">
    <source>
        <dbReference type="SAM" id="Phobius"/>
    </source>
</evidence>
<reference evidence="7 8" key="1">
    <citation type="submission" date="2015-11" db="EMBL/GenBank/DDBJ databases">
        <title>Genomic analysis of 38 Legionella species identifies large and diverse effector repertoires.</title>
        <authorList>
            <person name="Burstein D."/>
            <person name="Amaro F."/>
            <person name="Zusman T."/>
            <person name="Lifshitz Z."/>
            <person name="Cohen O."/>
            <person name="Gilbert J.A."/>
            <person name="Pupko T."/>
            <person name="Shuman H.A."/>
            <person name="Segal G."/>
        </authorList>
    </citation>
    <scope>NUCLEOTIDE SEQUENCE [LARGE SCALE GENOMIC DNA]</scope>
    <source>
        <strain evidence="7 8">BL-540</strain>
    </source>
</reference>
<dbReference type="STRING" id="456.Ljor_1492"/>
<dbReference type="OrthoDB" id="9805314at2"/>
<feature type="transmembrane region" description="Helical" evidence="6">
    <location>
        <begin position="155"/>
        <end position="173"/>
    </location>
</feature>
<keyword evidence="8" id="KW-1185">Reference proteome</keyword>
<dbReference type="EMBL" id="LNYJ01000011">
    <property type="protein sequence ID" value="KTD17186.1"/>
    <property type="molecule type" value="Genomic_DNA"/>
</dbReference>
<feature type="transmembrane region" description="Helical" evidence="6">
    <location>
        <begin position="46"/>
        <end position="66"/>
    </location>
</feature>
<comment type="subcellular location">
    <subcellularLocation>
        <location evidence="1">Membrane</location>
        <topology evidence="1">Multi-pass membrane protein</topology>
    </subcellularLocation>
</comment>
<dbReference type="PANTHER" id="PTHR30238">
    <property type="entry name" value="MEMBRANE BOUND PREDICTED REDOX MODULATOR"/>
    <property type="match status" value="1"/>
</dbReference>
<dbReference type="Pfam" id="PF03741">
    <property type="entry name" value="TerC"/>
    <property type="match status" value="1"/>
</dbReference>
<keyword evidence="3 6" id="KW-0812">Transmembrane</keyword>
<proteinExistence type="inferred from homology"/>
<gene>
    <name evidence="7" type="ORF">Ljor_1492</name>
</gene>
<feature type="transmembrane region" description="Helical" evidence="6">
    <location>
        <begin position="72"/>
        <end position="96"/>
    </location>
</feature>
<evidence type="ECO:0000313" key="7">
    <source>
        <dbReference type="EMBL" id="KTD17186.1"/>
    </source>
</evidence>
<evidence type="ECO:0000313" key="8">
    <source>
        <dbReference type="Proteomes" id="UP000055035"/>
    </source>
</evidence>
<dbReference type="Proteomes" id="UP000055035">
    <property type="component" value="Unassembled WGS sequence"/>
</dbReference>
<protein>
    <submittedName>
        <fullName evidence="7">Integral membrane protein TerC</fullName>
    </submittedName>
</protein>
<accession>A0A0W0VAQ6</accession>
<evidence type="ECO:0000256" key="3">
    <source>
        <dbReference type="ARBA" id="ARBA00022692"/>
    </source>
</evidence>
<keyword evidence="5 6" id="KW-0472">Membrane</keyword>
<dbReference type="InterPro" id="IPR005496">
    <property type="entry name" value="Integral_membrane_TerC"/>
</dbReference>
<dbReference type="GO" id="GO:0016020">
    <property type="term" value="C:membrane"/>
    <property type="evidence" value="ECO:0007669"/>
    <property type="project" value="UniProtKB-SubCell"/>
</dbReference>
<keyword evidence="4 6" id="KW-1133">Transmembrane helix</keyword>
<dbReference type="RefSeq" id="WP_058470971.1">
    <property type="nucleotide sequence ID" value="NZ_CAAAIC010000003.1"/>
</dbReference>
<feature type="transmembrane region" description="Helical" evidence="6">
    <location>
        <begin position="185"/>
        <end position="208"/>
    </location>
</feature>
<feature type="transmembrane region" description="Helical" evidence="6">
    <location>
        <begin position="129"/>
        <end position="149"/>
    </location>
</feature>
<evidence type="ECO:0000256" key="5">
    <source>
        <dbReference type="ARBA" id="ARBA00023136"/>
    </source>
</evidence>
<feature type="transmembrane region" description="Helical" evidence="6">
    <location>
        <begin position="6"/>
        <end position="26"/>
    </location>
</feature>
<evidence type="ECO:0000256" key="4">
    <source>
        <dbReference type="ARBA" id="ARBA00022989"/>
    </source>
</evidence>
<evidence type="ECO:0000256" key="1">
    <source>
        <dbReference type="ARBA" id="ARBA00004141"/>
    </source>
</evidence>
<sequence>MELLDILLSLSALTILEIILGIDNLVFLSILTEKLPKEQRRYARRWGLTFAWLTRLLLLASAIMLVKLTHPFFTWGSFSLSVRDLFLFAGGTFLIVKATQEIHYEVAGSEEEKEASLSFPKKRVTFRSVVFQVAVMDIIFSLDSVLTAVGLTNHFFVMASAITCAILVMLYASEPVSNFIDKHPTVKMLALSFLILIGMVLVADGFSFHIPRGYVYFAMGFSLGVESLNLLRRSRQRRRKRVRDKDVND</sequence>
<feature type="transmembrane region" description="Helical" evidence="6">
    <location>
        <begin position="214"/>
        <end position="231"/>
    </location>
</feature>
<dbReference type="PANTHER" id="PTHR30238:SF4">
    <property type="entry name" value="SLL1022 PROTEIN"/>
    <property type="match status" value="1"/>
</dbReference>
<organism evidence="7 8">
    <name type="scientific">Legionella jordanis</name>
    <dbReference type="NCBI Taxonomy" id="456"/>
    <lineage>
        <taxon>Bacteria</taxon>
        <taxon>Pseudomonadati</taxon>
        <taxon>Pseudomonadota</taxon>
        <taxon>Gammaproteobacteria</taxon>
        <taxon>Legionellales</taxon>
        <taxon>Legionellaceae</taxon>
        <taxon>Legionella</taxon>
    </lineage>
</organism>
<dbReference type="AlphaFoldDB" id="A0A0W0VAQ6"/>
<name>A0A0W0VAQ6_9GAMM</name>
<comment type="caution">
    <text evidence="7">The sequence shown here is derived from an EMBL/GenBank/DDBJ whole genome shotgun (WGS) entry which is preliminary data.</text>
</comment>
<comment type="similarity">
    <text evidence="2">Belongs to the TerC family.</text>
</comment>
<evidence type="ECO:0000256" key="2">
    <source>
        <dbReference type="ARBA" id="ARBA00007511"/>
    </source>
</evidence>